<keyword evidence="7 8" id="KW-0472">Membrane</keyword>
<evidence type="ECO:0000313" key="12">
    <source>
        <dbReference type="Proteomes" id="UP000003240"/>
    </source>
</evidence>
<dbReference type="SUPFAM" id="SSF90123">
    <property type="entry name" value="ABC transporter transmembrane region"/>
    <property type="match status" value="1"/>
</dbReference>
<dbReference type="Pfam" id="PF06472">
    <property type="entry name" value="ABC_membrane_2"/>
    <property type="match status" value="1"/>
</dbReference>
<evidence type="ECO:0000259" key="10">
    <source>
        <dbReference type="PROSITE" id="PS50929"/>
    </source>
</evidence>
<proteinExistence type="predicted"/>
<keyword evidence="12" id="KW-1185">Reference proteome</keyword>
<name>F7NP67_9FIRM</name>
<dbReference type="SMART" id="SM00382">
    <property type="entry name" value="AAA"/>
    <property type="match status" value="1"/>
</dbReference>
<dbReference type="InterPro" id="IPR003593">
    <property type="entry name" value="AAA+_ATPase"/>
</dbReference>
<feature type="transmembrane region" description="Helical" evidence="8">
    <location>
        <begin position="28"/>
        <end position="49"/>
    </location>
</feature>
<dbReference type="PROSITE" id="PS00211">
    <property type="entry name" value="ABC_TRANSPORTER_1"/>
    <property type="match status" value="1"/>
</dbReference>
<dbReference type="InterPro" id="IPR027417">
    <property type="entry name" value="P-loop_NTPase"/>
</dbReference>
<evidence type="ECO:0000256" key="4">
    <source>
        <dbReference type="ARBA" id="ARBA00022741"/>
    </source>
</evidence>
<dbReference type="Gene3D" id="3.40.50.300">
    <property type="entry name" value="P-loop containing nucleotide triphosphate hydrolases"/>
    <property type="match status" value="1"/>
</dbReference>
<feature type="transmembrane region" description="Helical" evidence="8">
    <location>
        <begin position="272"/>
        <end position="293"/>
    </location>
</feature>
<dbReference type="EMBL" id="AFGF01000240">
    <property type="protein sequence ID" value="EGO62190.1"/>
    <property type="molecule type" value="Genomic_DNA"/>
</dbReference>
<dbReference type="GO" id="GO:0016887">
    <property type="term" value="F:ATP hydrolysis activity"/>
    <property type="evidence" value="ECO:0007669"/>
    <property type="project" value="InterPro"/>
</dbReference>
<keyword evidence="5" id="KW-0067">ATP-binding</keyword>
<keyword evidence="6 8" id="KW-1133">Transmembrane helix</keyword>
<keyword evidence="2" id="KW-0813">Transport</keyword>
<keyword evidence="4" id="KW-0547">Nucleotide-binding</keyword>
<dbReference type="CDD" id="cd03223">
    <property type="entry name" value="ABCD_peroxisomal_ALDP"/>
    <property type="match status" value="1"/>
</dbReference>
<dbReference type="PANTHER" id="PTHR11384:SF59">
    <property type="entry name" value="LYSOSOMAL COBALAMIN TRANSPORTER ABCD4"/>
    <property type="match status" value="1"/>
</dbReference>
<dbReference type="PANTHER" id="PTHR11384">
    <property type="entry name" value="ATP-BINDING CASSETTE, SUB-FAMILY D MEMBER"/>
    <property type="match status" value="1"/>
</dbReference>
<evidence type="ECO:0000256" key="8">
    <source>
        <dbReference type="SAM" id="Phobius"/>
    </source>
</evidence>
<evidence type="ECO:0000256" key="7">
    <source>
        <dbReference type="ARBA" id="ARBA00023136"/>
    </source>
</evidence>
<dbReference type="InterPro" id="IPR011527">
    <property type="entry name" value="ABC1_TM_dom"/>
</dbReference>
<dbReference type="Proteomes" id="UP000003240">
    <property type="component" value="Unassembled WGS sequence"/>
</dbReference>
<feature type="transmembrane region" description="Helical" evidence="8">
    <location>
        <begin position="141"/>
        <end position="168"/>
    </location>
</feature>
<feature type="domain" description="ABC transporter" evidence="9">
    <location>
        <begin position="369"/>
        <end position="571"/>
    </location>
</feature>
<feature type="transmembrane region" description="Helical" evidence="8">
    <location>
        <begin position="69"/>
        <end position="92"/>
    </location>
</feature>
<dbReference type="GO" id="GO:0005886">
    <property type="term" value="C:plasma membrane"/>
    <property type="evidence" value="ECO:0007669"/>
    <property type="project" value="UniProtKB-SubCell"/>
</dbReference>
<dbReference type="SUPFAM" id="SSF52540">
    <property type="entry name" value="P-loop containing nucleoside triphosphate hydrolases"/>
    <property type="match status" value="1"/>
</dbReference>
<keyword evidence="3 8" id="KW-0812">Transmembrane</keyword>
<gene>
    <name evidence="11" type="ORF">ALO_19552</name>
</gene>
<evidence type="ECO:0000256" key="1">
    <source>
        <dbReference type="ARBA" id="ARBA00004651"/>
    </source>
</evidence>
<comment type="subcellular location">
    <subcellularLocation>
        <location evidence="1">Cell membrane</location>
        <topology evidence="1">Multi-pass membrane protein</topology>
    </subcellularLocation>
</comment>
<dbReference type="InterPro" id="IPR017871">
    <property type="entry name" value="ABC_transporter-like_CS"/>
</dbReference>
<evidence type="ECO:0000256" key="2">
    <source>
        <dbReference type="ARBA" id="ARBA00022448"/>
    </source>
</evidence>
<dbReference type="GO" id="GO:0140359">
    <property type="term" value="F:ABC-type transporter activity"/>
    <property type="evidence" value="ECO:0007669"/>
    <property type="project" value="InterPro"/>
</dbReference>
<dbReference type="InterPro" id="IPR036640">
    <property type="entry name" value="ABC1_TM_sf"/>
</dbReference>
<dbReference type="PROSITE" id="PS50929">
    <property type="entry name" value="ABC_TM1F"/>
    <property type="match status" value="1"/>
</dbReference>
<evidence type="ECO:0000256" key="3">
    <source>
        <dbReference type="ARBA" id="ARBA00022692"/>
    </source>
</evidence>
<evidence type="ECO:0000256" key="6">
    <source>
        <dbReference type="ARBA" id="ARBA00022989"/>
    </source>
</evidence>
<dbReference type="PROSITE" id="PS50893">
    <property type="entry name" value="ABC_TRANSPORTER_2"/>
    <property type="match status" value="1"/>
</dbReference>
<dbReference type="eggNOG" id="COG4178">
    <property type="taxonomic scope" value="Bacteria"/>
</dbReference>
<dbReference type="InterPro" id="IPR050835">
    <property type="entry name" value="ABC_transporter_sub-D"/>
</dbReference>
<comment type="caution">
    <text evidence="11">The sequence shown here is derived from an EMBL/GenBank/DDBJ whole genome shotgun (WGS) entry which is preliminary data.</text>
</comment>
<protein>
    <submittedName>
        <fullName evidence="11">ABC transporter domain protein</fullName>
    </submittedName>
</protein>
<dbReference type="STRING" id="1009370.ALO_19552"/>
<evidence type="ECO:0000313" key="11">
    <source>
        <dbReference type="EMBL" id="EGO62190.1"/>
    </source>
</evidence>
<dbReference type="InterPro" id="IPR003439">
    <property type="entry name" value="ABC_transporter-like_ATP-bd"/>
</dbReference>
<accession>F7NP67</accession>
<evidence type="ECO:0000256" key="5">
    <source>
        <dbReference type="ARBA" id="ARBA00022840"/>
    </source>
</evidence>
<dbReference type="AlphaFoldDB" id="F7NP67"/>
<dbReference type="Pfam" id="PF00005">
    <property type="entry name" value="ABC_tran"/>
    <property type="match status" value="1"/>
</dbReference>
<sequence length="572" mass="64911">MEILHKRFSRDLWRLTRLYWKSEEKWRALALLAVIVALNLGSVYMLVLINKWYNTFYNALQNFDAAGTWAALRDFAPLAAIYIIIAVYAFYLQQILQVRWRRWLTERYLGDWLTNRNYYRMQLWKTGTDNPDQRISEDVGLFVSLTMGLSLGLLKASVTLVSFAGILWALSGTLNLPLGNGQIAIPGYMLWVAICYAAVGTWLTARIGRPLINLNFNQQRYEADFRFSLIRLRENSESVALYGGEAEERNLFRGRFARVIENFLELVRRRKILVWFTSGYAQIAIIFPTLMAAPRYFAKEIQLGGLMQITEAFGRVQDALSYFVDAYPQLAEWRAVVNRLSGFTDHMQAVMVMDREKDIRLTGHSAPEIIVTSLDIDLPGGENLLSSLELKLAPAATLLIAGPSGSGKSTLLRTLAGLWPFGKGTISVPRGQKVLFIPQKPYLPLGSLRQALMYPGTPGRVSDGVMREIMELCRISELIDHLDTTADWSHILSLGEQQRIAFARALLHQPEWLFLDEATSALDEPTEKALYQLLQDKLPRTAIVSVGHRNTLNAFHRGKLTLTGNGQWNILY</sequence>
<feature type="domain" description="ABC transmembrane type-1" evidence="10">
    <location>
        <begin position="29"/>
        <end position="332"/>
    </location>
</feature>
<reference evidence="11 12" key="1">
    <citation type="journal article" date="2011" name="EMBO J.">
        <title>Structural diversity of bacterial flagellar motors.</title>
        <authorList>
            <person name="Chen S."/>
            <person name="Beeby M."/>
            <person name="Murphy G.E."/>
            <person name="Leadbetter J.R."/>
            <person name="Hendrixson D.R."/>
            <person name="Briegel A."/>
            <person name="Li Z."/>
            <person name="Shi J."/>
            <person name="Tocheva E.I."/>
            <person name="Muller A."/>
            <person name="Dobro M.J."/>
            <person name="Jensen G.J."/>
        </authorList>
    </citation>
    <scope>NUCLEOTIDE SEQUENCE [LARGE SCALE GENOMIC DNA]</scope>
    <source>
        <strain evidence="11 12">DSM 6540</strain>
    </source>
</reference>
<organism evidence="11 12">
    <name type="scientific">Acetonema longum DSM 6540</name>
    <dbReference type="NCBI Taxonomy" id="1009370"/>
    <lineage>
        <taxon>Bacteria</taxon>
        <taxon>Bacillati</taxon>
        <taxon>Bacillota</taxon>
        <taxon>Negativicutes</taxon>
        <taxon>Acetonemataceae</taxon>
        <taxon>Acetonema</taxon>
    </lineage>
</organism>
<dbReference type="Gene3D" id="1.20.1560.10">
    <property type="entry name" value="ABC transporter type 1, transmembrane domain"/>
    <property type="match status" value="1"/>
</dbReference>
<feature type="transmembrane region" description="Helical" evidence="8">
    <location>
        <begin position="188"/>
        <end position="205"/>
    </location>
</feature>
<dbReference type="GO" id="GO:0005524">
    <property type="term" value="F:ATP binding"/>
    <property type="evidence" value="ECO:0007669"/>
    <property type="project" value="UniProtKB-KW"/>
</dbReference>
<evidence type="ECO:0000259" key="9">
    <source>
        <dbReference type="PROSITE" id="PS50893"/>
    </source>
</evidence>